<dbReference type="Proteomes" id="UP001165085">
    <property type="component" value="Unassembled WGS sequence"/>
</dbReference>
<gene>
    <name evidence="1" type="ORF">TrST_g9460</name>
</gene>
<protein>
    <submittedName>
        <fullName evidence="1">Uncharacterized protein</fullName>
    </submittedName>
</protein>
<keyword evidence="2" id="KW-1185">Reference proteome</keyword>
<evidence type="ECO:0000313" key="2">
    <source>
        <dbReference type="Proteomes" id="UP001165085"/>
    </source>
</evidence>
<evidence type="ECO:0000313" key="1">
    <source>
        <dbReference type="EMBL" id="GMH76132.1"/>
    </source>
</evidence>
<reference evidence="2" key="1">
    <citation type="journal article" date="2023" name="Commun. Biol.">
        <title>Genome analysis of Parmales, the sister group of diatoms, reveals the evolutionary specialization of diatoms from phago-mixotrophs to photoautotrophs.</title>
        <authorList>
            <person name="Ban H."/>
            <person name="Sato S."/>
            <person name="Yoshikawa S."/>
            <person name="Yamada K."/>
            <person name="Nakamura Y."/>
            <person name="Ichinomiya M."/>
            <person name="Sato N."/>
            <person name="Blanc-Mathieu R."/>
            <person name="Endo H."/>
            <person name="Kuwata A."/>
            <person name="Ogata H."/>
        </authorList>
    </citation>
    <scope>NUCLEOTIDE SEQUENCE [LARGE SCALE GENOMIC DNA]</scope>
    <source>
        <strain evidence="2">NIES 3701</strain>
    </source>
</reference>
<name>A0A9W7AV89_9STRA</name>
<dbReference type="AlphaFoldDB" id="A0A9W7AV89"/>
<accession>A0A9W7AV89</accession>
<dbReference type="OrthoDB" id="8959630at2759"/>
<proteinExistence type="predicted"/>
<comment type="caution">
    <text evidence="1">The sequence shown here is derived from an EMBL/GenBank/DDBJ whole genome shotgun (WGS) entry which is preliminary data.</text>
</comment>
<sequence>MAYDKHLSQIVLGSNLGELIHDKRFSSQPPTSYGSFKKDPAISFHYVGQTDKKPVLCPDCPDQFWTLYTDYYLGGNEEHFNQMNDVMRWIGINREPNEDGVDKRTAEVAKVVEQKLGERIDGANSQIEFERWEAWAQVIMEKEKKASVP</sequence>
<organism evidence="1 2">
    <name type="scientific">Triparma strigata</name>
    <dbReference type="NCBI Taxonomy" id="1606541"/>
    <lineage>
        <taxon>Eukaryota</taxon>
        <taxon>Sar</taxon>
        <taxon>Stramenopiles</taxon>
        <taxon>Ochrophyta</taxon>
        <taxon>Bolidophyceae</taxon>
        <taxon>Parmales</taxon>
        <taxon>Triparmaceae</taxon>
        <taxon>Triparma</taxon>
    </lineage>
</organism>
<dbReference type="EMBL" id="BRXY01000195">
    <property type="protein sequence ID" value="GMH76132.1"/>
    <property type="molecule type" value="Genomic_DNA"/>
</dbReference>